<keyword evidence="11" id="KW-0829">Tyrosine-protein kinase</keyword>
<dbReference type="FunFam" id="1.10.510.10:FF:000554">
    <property type="entry name" value="Predicted protein"/>
    <property type="match status" value="1"/>
</dbReference>
<feature type="chain" id="PRO_5043741183" description="Receptor protein-tyrosine kinase" evidence="16">
    <location>
        <begin position="20"/>
        <end position="678"/>
    </location>
</feature>
<dbReference type="PRINTS" id="PR00109">
    <property type="entry name" value="TYRKINASE"/>
</dbReference>
<evidence type="ECO:0000256" key="7">
    <source>
        <dbReference type="ARBA" id="ARBA00022777"/>
    </source>
</evidence>
<feature type="signal peptide" evidence="16">
    <location>
        <begin position="1"/>
        <end position="19"/>
    </location>
</feature>
<dbReference type="InterPro" id="IPR017441">
    <property type="entry name" value="Protein_kinase_ATP_BS"/>
</dbReference>
<dbReference type="PROSITE" id="PS00107">
    <property type="entry name" value="PROTEIN_KINASE_ATP"/>
    <property type="match status" value="1"/>
</dbReference>
<dbReference type="SMART" id="SM00219">
    <property type="entry name" value="TyrKc"/>
    <property type="match status" value="1"/>
</dbReference>
<evidence type="ECO:0000256" key="15">
    <source>
        <dbReference type="SAM" id="Phobius"/>
    </source>
</evidence>
<keyword evidence="9 15" id="KW-1133">Transmembrane helix</keyword>
<feature type="transmembrane region" description="Helical" evidence="15">
    <location>
        <begin position="168"/>
        <end position="190"/>
    </location>
</feature>
<dbReference type="Gene3D" id="1.10.510.10">
    <property type="entry name" value="Transferase(Phosphotransferase) domain 1"/>
    <property type="match status" value="1"/>
</dbReference>
<dbReference type="InterPro" id="IPR050122">
    <property type="entry name" value="RTK"/>
</dbReference>
<evidence type="ECO:0000256" key="8">
    <source>
        <dbReference type="ARBA" id="ARBA00022840"/>
    </source>
</evidence>
<dbReference type="GO" id="GO:0005524">
    <property type="term" value="F:ATP binding"/>
    <property type="evidence" value="ECO:0007669"/>
    <property type="project" value="UniProtKB-UniRule"/>
</dbReference>
<feature type="binding site" evidence="14">
    <location>
        <position position="348"/>
    </location>
    <ligand>
        <name>ATP</name>
        <dbReference type="ChEBI" id="CHEBI:30616"/>
    </ligand>
</feature>
<reference evidence="19" key="1">
    <citation type="submission" date="2024-06" db="EMBL/GenBank/DDBJ databases">
        <authorList>
            <person name="Liu X."/>
            <person name="Lenzi L."/>
            <person name="Haldenby T S."/>
            <person name="Uol C."/>
        </authorList>
    </citation>
    <scope>NUCLEOTIDE SEQUENCE</scope>
</reference>
<evidence type="ECO:0000256" key="12">
    <source>
        <dbReference type="ARBA" id="ARBA00023170"/>
    </source>
</evidence>
<dbReference type="AlphaFoldDB" id="A0AAV2TSE0"/>
<dbReference type="InterPro" id="IPR001245">
    <property type="entry name" value="Ser-Thr/Tyr_kinase_cat_dom"/>
</dbReference>
<comment type="caution">
    <text evidence="19">The sequence shown here is derived from an EMBL/GenBank/DDBJ whole genome shotgun (WGS) entry which is preliminary data.</text>
</comment>
<keyword evidence="12" id="KW-0675">Receptor</keyword>
<evidence type="ECO:0000256" key="1">
    <source>
        <dbReference type="ARBA" id="ARBA00004167"/>
    </source>
</evidence>
<keyword evidence="10 15" id="KW-0472">Membrane</keyword>
<dbReference type="Proteomes" id="UP001497525">
    <property type="component" value="Unassembled WGS sequence"/>
</dbReference>
<evidence type="ECO:0000256" key="10">
    <source>
        <dbReference type="ARBA" id="ARBA00023136"/>
    </source>
</evidence>
<dbReference type="CDD" id="cd00192">
    <property type="entry name" value="PTKc"/>
    <property type="match status" value="1"/>
</dbReference>
<evidence type="ECO:0008006" key="21">
    <source>
        <dbReference type="Google" id="ProtNLM"/>
    </source>
</evidence>
<dbReference type="Pfam" id="PF07714">
    <property type="entry name" value="PK_Tyr_Ser-Thr"/>
    <property type="match status" value="1"/>
</dbReference>
<feature type="domain" description="Ig-like" evidence="18">
    <location>
        <begin position="16"/>
        <end position="154"/>
    </location>
</feature>
<keyword evidence="6 14" id="KW-0547">Nucleotide-binding</keyword>
<dbReference type="GO" id="GO:0004714">
    <property type="term" value="F:transmembrane receptor protein tyrosine kinase activity"/>
    <property type="evidence" value="ECO:0007669"/>
    <property type="project" value="UniProtKB-EC"/>
</dbReference>
<dbReference type="GO" id="GO:0043235">
    <property type="term" value="C:receptor complex"/>
    <property type="evidence" value="ECO:0007669"/>
    <property type="project" value="TreeGrafter"/>
</dbReference>
<evidence type="ECO:0000256" key="3">
    <source>
        <dbReference type="ARBA" id="ARBA00022679"/>
    </source>
</evidence>
<comment type="subcellular location">
    <subcellularLocation>
        <location evidence="1">Membrane</location>
        <topology evidence="1">Single-pass membrane protein</topology>
    </subcellularLocation>
</comment>
<evidence type="ECO:0000313" key="20">
    <source>
        <dbReference type="Proteomes" id="UP001497525"/>
    </source>
</evidence>
<dbReference type="GO" id="GO:0005886">
    <property type="term" value="C:plasma membrane"/>
    <property type="evidence" value="ECO:0007669"/>
    <property type="project" value="TreeGrafter"/>
</dbReference>
<keyword evidence="5 16" id="KW-0732">Signal</keyword>
<evidence type="ECO:0000256" key="14">
    <source>
        <dbReference type="PROSITE-ProRule" id="PRU10141"/>
    </source>
</evidence>
<evidence type="ECO:0000256" key="16">
    <source>
        <dbReference type="SAM" id="SignalP"/>
    </source>
</evidence>
<evidence type="ECO:0000259" key="18">
    <source>
        <dbReference type="PROSITE" id="PS50835"/>
    </source>
</evidence>
<dbReference type="PROSITE" id="PS50835">
    <property type="entry name" value="IG_LIKE"/>
    <property type="match status" value="1"/>
</dbReference>
<evidence type="ECO:0000256" key="13">
    <source>
        <dbReference type="ARBA" id="ARBA00051243"/>
    </source>
</evidence>
<evidence type="ECO:0000256" key="2">
    <source>
        <dbReference type="ARBA" id="ARBA00022553"/>
    </source>
</evidence>
<keyword evidence="8 14" id="KW-0067">ATP-binding</keyword>
<dbReference type="PANTHER" id="PTHR24416:SF550">
    <property type="entry name" value="FIBROBLAST GROWTH FACTOR RECEPTOR HOMOLOG 1-RELATED"/>
    <property type="match status" value="1"/>
</dbReference>
<dbReference type="InterPro" id="IPR020635">
    <property type="entry name" value="Tyr_kinase_cat_dom"/>
</dbReference>
<dbReference type="PANTHER" id="PTHR24416">
    <property type="entry name" value="TYROSINE-PROTEIN KINASE RECEPTOR"/>
    <property type="match status" value="1"/>
</dbReference>
<feature type="domain" description="Protein kinase" evidence="17">
    <location>
        <begin position="313"/>
        <end position="584"/>
    </location>
</feature>
<keyword evidence="3" id="KW-0808">Transferase</keyword>
<name>A0AAV2TSE0_CALDB</name>
<keyword evidence="7" id="KW-0418">Kinase</keyword>
<dbReference type="SUPFAM" id="SSF56112">
    <property type="entry name" value="Protein kinase-like (PK-like)"/>
    <property type="match status" value="1"/>
</dbReference>
<evidence type="ECO:0000259" key="17">
    <source>
        <dbReference type="PROSITE" id="PS50011"/>
    </source>
</evidence>
<evidence type="ECO:0000256" key="6">
    <source>
        <dbReference type="ARBA" id="ARBA00022741"/>
    </source>
</evidence>
<evidence type="ECO:0000313" key="19">
    <source>
        <dbReference type="EMBL" id="CAL5139293.1"/>
    </source>
</evidence>
<dbReference type="Gene3D" id="3.30.200.20">
    <property type="entry name" value="Phosphorylase Kinase, domain 1"/>
    <property type="match status" value="1"/>
</dbReference>
<accession>A0AAV2TSE0</accession>
<evidence type="ECO:0000256" key="5">
    <source>
        <dbReference type="ARBA" id="ARBA00022729"/>
    </source>
</evidence>
<keyword evidence="2" id="KW-0597">Phosphoprotein</keyword>
<dbReference type="EMBL" id="CAXLJL010000600">
    <property type="protein sequence ID" value="CAL5139293.1"/>
    <property type="molecule type" value="Genomic_DNA"/>
</dbReference>
<dbReference type="PROSITE" id="PS50011">
    <property type="entry name" value="PROTEIN_KINASE_DOM"/>
    <property type="match status" value="1"/>
</dbReference>
<dbReference type="PROSITE" id="PS00109">
    <property type="entry name" value="PROTEIN_KINASE_TYR"/>
    <property type="match status" value="1"/>
</dbReference>
<organism evidence="19 20">
    <name type="scientific">Calicophoron daubneyi</name>
    <name type="common">Rumen fluke</name>
    <name type="synonym">Paramphistomum daubneyi</name>
    <dbReference type="NCBI Taxonomy" id="300641"/>
    <lineage>
        <taxon>Eukaryota</taxon>
        <taxon>Metazoa</taxon>
        <taxon>Spiralia</taxon>
        <taxon>Lophotrochozoa</taxon>
        <taxon>Platyhelminthes</taxon>
        <taxon>Trematoda</taxon>
        <taxon>Digenea</taxon>
        <taxon>Plagiorchiida</taxon>
        <taxon>Pronocephalata</taxon>
        <taxon>Paramphistomoidea</taxon>
        <taxon>Paramphistomidae</taxon>
        <taxon>Calicophoron</taxon>
    </lineage>
</organism>
<dbReference type="InterPro" id="IPR000719">
    <property type="entry name" value="Prot_kinase_dom"/>
</dbReference>
<comment type="catalytic activity">
    <reaction evidence="13">
        <text>L-tyrosyl-[protein] + ATP = O-phospho-L-tyrosyl-[protein] + ADP + H(+)</text>
        <dbReference type="Rhea" id="RHEA:10596"/>
        <dbReference type="Rhea" id="RHEA-COMP:10136"/>
        <dbReference type="Rhea" id="RHEA-COMP:20101"/>
        <dbReference type="ChEBI" id="CHEBI:15378"/>
        <dbReference type="ChEBI" id="CHEBI:30616"/>
        <dbReference type="ChEBI" id="CHEBI:46858"/>
        <dbReference type="ChEBI" id="CHEBI:61978"/>
        <dbReference type="ChEBI" id="CHEBI:456216"/>
        <dbReference type="EC" id="2.7.10.1"/>
    </reaction>
</comment>
<sequence>MWWILICCFLLKNLNPIVTVSQREVHQLLSFTTNKNLSCGSNLTLKCHFVDTGVKAPVTIYYLAEEFVPSDEEERSAPKRWREEFVPGLVSPTLFGAIISNGSLLTEGLMEETGSGEYAFYHTVGPLKVTDSGVYMCRAKHPSFSGGPVSRYMRLWVQANCRRDDWRLLLFLLLGLLAFIIAVIGALIWCRRSKEKPVMKIVIKRDGLDISPSSSPSLNESTGETWVGPVHLPEIHFEMVSHVRVPRHRLYTFGKSSWFHVQKGNEKLSNKLLNNLPLLDKHGAQSLTDLDNRFASAYHMTADSDYELARENLRIGAVLGGGAFGVVHSGIAKNLPRHSNEWVQVAVKTLRENFVESDIIDLIKEMDIMKQLGCHKHIIQLLAVCTQGGAPYVVMEYAPHGNLRDYLRSHKRSFIRDRNSVLTLIDYGQQVADGMSYLSSKSIIHRDLAARNILVGEDNVLKISDFGLTRAVEDYYRKTTNGRLPVKWLAPESLFDRIYTTKSDVWSFGVLLWEVFSFGRTPFKGIDPSSVLTLVKEGHRNPKPRFATDEVYAVMVACWKMNADQRPTFSELVKELLRIEQAELQILQDGQAAIRSSSLDCLDQTTLSDSYGYCQLEKSAIAPNTKHADPKLPLLANFEDQPMLPSYLEVINGLKQPPQTDIEPQNSVGAYVNLTTLA</sequence>
<protein>
    <recommendedName>
        <fullName evidence="21">Receptor protein-tyrosine kinase</fullName>
    </recommendedName>
</protein>
<proteinExistence type="predicted"/>
<dbReference type="InterPro" id="IPR008266">
    <property type="entry name" value="Tyr_kinase_AS"/>
</dbReference>
<dbReference type="GO" id="GO:0007169">
    <property type="term" value="P:cell surface receptor protein tyrosine kinase signaling pathway"/>
    <property type="evidence" value="ECO:0007669"/>
    <property type="project" value="TreeGrafter"/>
</dbReference>
<gene>
    <name evidence="19" type="ORF">CDAUBV1_LOCUS14323</name>
</gene>
<dbReference type="InterPro" id="IPR011009">
    <property type="entry name" value="Kinase-like_dom_sf"/>
</dbReference>
<keyword evidence="4 15" id="KW-0812">Transmembrane</keyword>
<evidence type="ECO:0000256" key="4">
    <source>
        <dbReference type="ARBA" id="ARBA00022692"/>
    </source>
</evidence>
<evidence type="ECO:0000256" key="9">
    <source>
        <dbReference type="ARBA" id="ARBA00022989"/>
    </source>
</evidence>
<evidence type="ECO:0000256" key="11">
    <source>
        <dbReference type="ARBA" id="ARBA00023137"/>
    </source>
</evidence>
<dbReference type="InterPro" id="IPR007110">
    <property type="entry name" value="Ig-like_dom"/>
</dbReference>